<protein>
    <submittedName>
        <fullName evidence="2">L-lactate dehydrogenase complex protein LldG</fullName>
    </submittedName>
</protein>
<dbReference type="EMBL" id="LT629690">
    <property type="protein sequence ID" value="SDF93949.1"/>
    <property type="molecule type" value="Genomic_DNA"/>
</dbReference>
<dbReference type="PANTHER" id="PTHR43682:SF1">
    <property type="entry name" value="LACTATE UTILIZATION PROTEIN C"/>
    <property type="match status" value="1"/>
</dbReference>
<evidence type="ECO:0000313" key="2">
    <source>
        <dbReference type="EMBL" id="SDF93949.1"/>
    </source>
</evidence>
<dbReference type="Gene3D" id="3.40.50.10420">
    <property type="entry name" value="NagB/RpiA/CoA transferase-like"/>
    <property type="match status" value="1"/>
</dbReference>
<organism evidence="2 3">
    <name type="scientific">Terriglobus roseus</name>
    <dbReference type="NCBI Taxonomy" id="392734"/>
    <lineage>
        <taxon>Bacteria</taxon>
        <taxon>Pseudomonadati</taxon>
        <taxon>Acidobacteriota</taxon>
        <taxon>Terriglobia</taxon>
        <taxon>Terriglobales</taxon>
        <taxon>Acidobacteriaceae</taxon>
        <taxon>Terriglobus</taxon>
    </lineage>
</organism>
<accession>A0A1G7Q7P2</accession>
<dbReference type="SUPFAM" id="SSF100950">
    <property type="entry name" value="NagB/RpiA/CoA transferase-like"/>
    <property type="match status" value="1"/>
</dbReference>
<dbReference type="InterPro" id="IPR024185">
    <property type="entry name" value="FTHF_cligase-like_sf"/>
</dbReference>
<evidence type="ECO:0000313" key="3">
    <source>
        <dbReference type="Proteomes" id="UP000182427"/>
    </source>
</evidence>
<dbReference type="AlphaFoldDB" id="A0A1G7Q7P2"/>
<keyword evidence="3" id="KW-1185">Reference proteome</keyword>
<dbReference type="InterPro" id="IPR003741">
    <property type="entry name" value="LUD_dom"/>
</dbReference>
<feature type="domain" description="LUD" evidence="1">
    <location>
        <begin position="130"/>
        <end position="223"/>
    </location>
</feature>
<reference evidence="2 3" key="1">
    <citation type="submission" date="2016-10" db="EMBL/GenBank/DDBJ databases">
        <authorList>
            <person name="de Groot N.N."/>
        </authorList>
    </citation>
    <scope>NUCLEOTIDE SEQUENCE [LARGE SCALE GENOMIC DNA]</scope>
    <source>
        <strain evidence="2 3">GAS232</strain>
    </source>
</reference>
<name>A0A1G7Q7P2_9BACT</name>
<gene>
    <name evidence="2" type="ORF">SAMN05444167_3763</name>
</gene>
<sequence>MEWAMSDDARFTVLDTIRRQLAADPDVETLIDDSPEEAYARIPRTYQRTSKLNREETLELFYDRLRDYDSELVFTDEAGIANAVAHAMREANETLLLVPAGVPEEWLPQNDVEVRRDFDLPLQPLEEPRVVLTPCTVAIAMSGTIILEHGEEQGRRAATLLPDHHICVLWRDQVVETIAEALQRITHRTSPITTIAGPSATSDIEMTRIRGVHGPRRLTAIIL</sequence>
<dbReference type="PANTHER" id="PTHR43682">
    <property type="entry name" value="LACTATE UTILIZATION PROTEIN C"/>
    <property type="match status" value="1"/>
</dbReference>
<evidence type="ECO:0000259" key="1">
    <source>
        <dbReference type="Pfam" id="PF02589"/>
    </source>
</evidence>
<dbReference type="InterPro" id="IPR037171">
    <property type="entry name" value="NagB/RpiA_transferase-like"/>
</dbReference>
<proteinExistence type="predicted"/>
<dbReference type="Proteomes" id="UP000182427">
    <property type="component" value="Chromosome I"/>
</dbReference>
<dbReference type="Pfam" id="PF02589">
    <property type="entry name" value="LUD_dom"/>
    <property type="match status" value="1"/>
</dbReference>